<evidence type="ECO:0000256" key="3">
    <source>
        <dbReference type="ARBA" id="ARBA00022679"/>
    </source>
</evidence>
<evidence type="ECO:0000256" key="5">
    <source>
        <dbReference type="ARBA" id="ARBA00023315"/>
    </source>
</evidence>
<gene>
    <name evidence="8" type="primary">LOC105165666</name>
</gene>
<proteinExistence type="predicted"/>
<dbReference type="Gene3D" id="3.90.70.30">
    <property type="entry name" value="Phytochelatin synthase, N-terminal domain"/>
    <property type="match status" value="1"/>
</dbReference>
<dbReference type="PANTHER" id="PTHR33447:SF2">
    <property type="entry name" value="GLUTATHIONE GAMMA-GLUTAMYLCYSTEINYLTRANSFERASE"/>
    <property type="match status" value="1"/>
</dbReference>
<dbReference type="PANTHER" id="PTHR33447">
    <property type="entry name" value="GLUTATHIONE GAMMA-GLUTAMYLCYSTEINYLTRANSFERASE"/>
    <property type="match status" value="1"/>
</dbReference>
<dbReference type="Pfam" id="PF05023">
    <property type="entry name" value="Phytochelatin"/>
    <property type="match status" value="1"/>
</dbReference>
<dbReference type="GO" id="GO:0098849">
    <property type="term" value="P:cellular detoxification of cadmium ion"/>
    <property type="evidence" value="ECO:0007669"/>
    <property type="project" value="TreeGrafter"/>
</dbReference>
<dbReference type="AlphaFoldDB" id="A0A8M8V1H5"/>
<dbReference type="GeneID" id="105165666"/>
<sequence length="617" mass="68051">MAMAGLYRRVLPSPPAIDFASSEGKKLFTEAIHNGTMEGFFKLISYFQTQSEPAYCGLASLSMVLNALAIDPGRKWKGPWRWFDENMLDCCEPLEKVKDKGISFGKVVCLGHCAGANVKAFRTNQSTIDDFRKYVIACSQSDDCHVISSYHRGAFKQTGTGHFSPIGGYHAERDMALILDVARFKYPPHWVPLGLLWEAMDTVDESTGLRRGFMLVSRRQRAPALLYTLSCKHESWITTAKYLMDDVPVLLSSETMKDVKNVLSTVFMSLPFDFAEFIKWVAEIRRKEDGSQGLSEEEKGRLSIKEEVLKLVQETGLYNHVTDILSSQNLVCQPKQAMGHLDSLPSIAASVCCQGAGILTGRSGSSDRFCCRETCVRCYRATNGDKPITVVSGTVVNGNGEQGVDMLVPLSQGEPSCCNSDSCGDSGMHPASNDVLTALLLALPPHTWSGIKDKKLLNEISSLVSTESLPPLLQEEGTTTSIESSYTFSLWMWQILHLRGQLLMLKRCKDNKVSHQVAVGSSQGMDSLHDDPMFLQKLNFCSKQNSYRKSSQVITDCSINKSLFTHAGVFSLGAMRTGKGYSPSAVSMAEIRSTIACPKSASYNMRSMLARYIGIVI</sequence>
<feature type="domain" description="Peptidase C83" evidence="6">
    <location>
        <begin position="1"/>
        <end position="221"/>
    </location>
</feature>
<dbReference type="InterPro" id="IPR038156">
    <property type="entry name" value="PCS_N_sf"/>
</dbReference>
<dbReference type="InterPro" id="IPR015407">
    <property type="entry name" value="Phytochelatin_synthase_C"/>
</dbReference>
<evidence type="ECO:0000256" key="2">
    <source>
        <dbReference type="ARBA" id="ARBA00022539"/>
    </source>
</evidence>
<dbReference type="EC" id="2.3.2.15" evidence="1"/>
<dbReference type="Pfam" id="PF09328">
    <property type="entry name" value="Phytochelatin_C"/>
    <property type="match status" value="1"/>
</dbReference>
<dbReference type="GO" id="GO:0010273">
    <property type="term" value="P:detoxification of copper ion"/>
    <property type="evidence" value="ECO:0007669"/>
    <property type="project" value="TreeGrafter"/>
</dbReference>
<name>A0A8M8V1H5_SESIN</name>
<dbReference type="GO" id="GO:0016756">
    <property type="term" value="F:glutathione gamma-glutamylcysteinyltransferase activity"/>
    <property type="evidence" value="ECO:0007669"/>
    <property type="project" value="UniProtKB-EC"/>
</dbReference>
<dbReference type="InterPro" id="IPR040409">
    <property type="entry name" value="PCS-like"/>
</dbReference>
<keyword evidence="5" id="KW-0012">Acyltransferase</keyword>
<protein>
    <recommendedName>
        <fullName evidence="1">glutathione gamma-glutamylcysteinyltransferase</fullName>
        <ecNumber evidence="1">2.3.2.15</ecNumber>
    </recommendedName>
</protein>
<evidence type="ECO:0000259" key="6">
    <source>
        <dbReference type="PROSITE" id="PS51443"/>
    </source>
</evidence>
<accession>A0A8M8V1H5</accession>
<dbReference type="InterPro" id="IPR007719">
    <property type="entry name" value="PCS_N"/>
</dbReference>
<evidence type="ECO:0000313" key="8">
    <source>
        <dbReference type="RefSeq" id="XP_020550210.1"/>
    </source>
</evidence>
<keyword evidence="7" id="KW-1185">Reference proteome</keyword>
<dbReference type="Proteomes" id="UP000504604">
    <property type="component" value="Linkage group LG6"/>
</dbReference>
<dbReference type="GO" id="GO:0046872">
    <property type="term" value="F:metal ion binding"/>
    <property type="evidence" value="ECO:0007669"/>
    <property type="project" value="UniProtKB-KW"/>
</dbReference>
<dbReference type="PROSITE" id="PS51443">
    <property type="entry name" value="PCS"/>
    <property type="match status" value="1"/>
</dbReference>
<dbReference type="SUPFAM" id="SSF54001">
    <property type="entry name" value="Cysteine proteinases"/>
    <property type="match status" value="1"/>
</dbReference>
<keyword evidence="2" id="KW-0104">Cadmium</keyword>
<dbReference type="FunFam" id="3.90.70.30:FF:000001">
    <property type="entry name" value="Glutathione gamma-glutamylcysteinyltransferase 1"/>
    <property type="match status" value="1"/>
</dbReference>
<dbReference type="InterPro" id="IPR038765">
    <property type="entry name" value="Papain-like_cys_pep_sf"/>
</dbReference>
<keyword evidence="4" id="KW-0479">Metal-binding</keyword>
<dbReference type="OrthoDB" id="448954at2759"/>
<evidence type="ECO:0000256" key="1">
    <source>
        <dbReference type="ARBA" id="ARBA00012468"/>
    </source>
</evidence>
<evidence type="ECO:0000313" key="7">
    <source>
        <dbReference type="Proteomes" id="UP000504604"/>
    </source>
</evidence>
<keyword evidence="3" id="KW-0808">Transferase</keyword>
<reference evidence="8" key="1">
    <citation type="submission" date="2025-08" db="UniProtKB">
        <authorList>
            <consortium name="RefSeq"/>
        </authorList>
    </citation>
    <scope>IDENTIFICATION</scope>
</reference>
<evidence type="ECO:0000256" key="4">
    <source>
        <dbReference type="ARBA" id="ARBA00022723"/>
    </source>
</evidence>
<dbReference type="GO" id="GO:0046938">
    <property type="term" value="P:phytochelatin biosynthetic process"/>
    <property type="evidence" value="ECO:0007669"/>
    <property type="project" value="InterPro"/>
</dbReference>
<organism evidence="7 8">
    <name type="scientific">Sesamum indicum</name>
    <name type="common">Oriental sesame</name>
    <name type="synonym">Sesamum orientale</name>
    <dbReference type="NCBI Taxonomy" id="4182"/>
    <lineage>
        <taxon>Eukaryota</taxon>
        <taxon>Viridiplantae</taxon>
        <taxon>Streptophyta</taxon>
        <taxon>Embryophyta</taxon>
        <taxon>Tracheophyta</taxon>
        <taxon>Spermatophyta</taxon>
        <taxon>Magnoliopsida</taxon>
        <taxon>eudicotyledons</taxon>
        <taxon>Gunneridae</taxon>
        <taxon>Pentapetalae</taxon>
        <taxon>asterids</taxon>
        <taxon>lamiids</taxon>
        <taxon>Lamiales</taxon>
        <taxon>Pedaliaceae</taxon>
        <taxon>Sesamum</taxon>
    </lineage>
</organism>
<dbReference type="RefSeq" id="XP_020550210.1">
    <property type="nucleotide sequence ID" value="XM_020694551.1"/>
</dbReference>